<dbReference type="EMBL" id="CAJVPY010004269">
    <property type="protein sequence ID" value="CAG8614525.1"/>
    <property type="molecule type" value="Genomic_DNA"/>
</dbReference>
<accession>A0A9N9CSM0</accession>
<organism evidence="1 2">
    <name type="scientific">Dentiscutata erythropus</name>
    <dbReference type="NCBI Taxonomy" id="1348616"/>
    <lineage>
        <taxon>Eukaryota</taxon>
        <taxon>Fungi</taxon>
        <taxon>Fungi incertae sedis</taxon>
        <taxon>Mucoromycota</taxon>
        <taxon>Glomeromycotina</taxon>
        <taxon>Glomeromycetes</taxon>
        <taxon>Diversisporales</taxon>
        <taxon>Gigasporaceae</taxon>
        <taxon>Dentiscutata</taxon>
    </lineage>
</organism>
<name>A0A9N9CSM0_9GLOM</name>
<evidence type="ECO:0000313" key="2">
    <source>
        <dbReference type="Proteomes" id="UP000789405"/>
    </source>
</evidence>
<gene>
    <name evidence="1" type="ORF">DERYTH_LOCUS8314</name>
</gene>
<keyword evidence="2" id="KW-1185">Reference proteome</keyword>
<comment type="caution">
    <text evidence="1">The sequence shown here is derived from an EMBL/GenBank/DDBJ whole genome shotgun (WGS) entry which is preliminary data.</text>
</comment>
<proteinExistence type="predicted"/>
<dbReference type="Proteomes" id="UP000789405">
    <property type="component" value="Unassembled WGS sequence"/>
</dbReference>
<reference evidence="1" key="1">
    <citation type="submission" date="2021-06" db="EMBL/GenBank/DDBJ databases">
        <authorList>
            <person name="Kallberg Y."/>
            <person name="Tangrot J."/>
            <person name="Rosling A."/>
        </authorList>
    </citation>
    <scope>NUCLEOTIDE SEQUENCE</scope>
    <source>
        <strain evidence="1">MA453B</strain>
    </source>
</reference>
<dbReference type="AlphaFoldDB" id="A0A9N9CSM0"/>
<protein>
    <submittedName>
        <fullName evidence="1">17028_t:CDS:1</fullName>
    </submittedName>
</protein>
<evidence type="ECO:0000313" key="1">
    <source>
        <dbReference type="EMBL" id="CAG8614525.1"/>
    </source>
</evidence>
<sequence length="39" mass="4489">MGSIDTDQPWTLENPIRLMNHLTLRSENCDVISEELDDS</sequence>